<evidence type="ECO:0000256" key="1">
    <source>
        <dbReference type="SAM" id="Phobius"/>
    </source>
</evidence>
<gene>
    <name evidence="2" type="ORF">DW813_00080</name>
</gene>
<feature type="transmembrane region" description="Helical" evidence="1">
    <location>
        <begin position="67"/>
        <end position="84"/>
    </location>
</feature>
<comment type="caution">
    <text evidence="2">The sequence shown here is derived from an EMBL/GenBank/DDBJ whole genome shotgun (WGS) entry which is preliminary data.</text>
</comment>
<dbReference type="RefSeq" id="WP_118091699.1">
    <property type="nucleotide sequence ID" value="NZ_DAWELG010000025.1"/>
</dbReference>
<feature type="transmembrane region" description="Helical" evidence="1">
    <location>
        <begin position="6"/>
        <end position="23"/>
    </location>
</feature>
<evidence type="ECO:0000313" key="2">
    <source>
        <dbReference type="EMBL" id="RHD06321.1"/>
    </source>
</evidence>
<dbReference type="AlphaFoldDB" id="A0A396AJ15"/>
<keyword evidence="1" id="KW-0472">Membrane</keyword>
<organism evidence="2 3">
    <name type="scientific">Roseburia inulinivorans</name>
    <dbReference type="NCBI Taxonomy" id="360807"/>
    <lineage>
        <taxon>Bacteria</taxon>
        <taxon>Bacillati</taxon>
        <taxon>Bacillota</taxon>
        <taxon>Clostridia</taxon>
        <taxon>Lachnospirales</taxon>
        <taxon>Lachnospiraceae</taxon>
        <taxon>Roseburia</taxon>
    </lineage>
</organism>
<dbReference type="Pfam" id="PF07441">
    <property type="entry name" value="BofA"/>
    <property type="match status" value="1"/>
</dbReference>
<accession>A0A396AJ15</accession>
<feature type="transmembrane region" description="Helical" evidence="1">
    <location>
        <begin position="30"/>
        <end position="47"/>
    </location>
</feature>
<keyword evidence="1" id="KW-1133">Transmembrane helix</keyword>
<proteinExistence type="predicted"/>
<dbReference type="Proteomes" id="UP000266391">
    <property type="component" value="Unassembled WGS sequence"/>
</dbReference>
<dbReference type="InterPro" id="IPR010001">
    <property type="entry name" value="BofA"/>
</dbReference>
<protein>
    <submittedName>
        <fullName evidence="2">Transcriptional regulator</fullName>
    </submittedName>
</protein>
<evidence type="ECO:0000313" key="3">
    <source>
        <dbReference type="Proteomes" id="UP000266391"/>
    </source>
</evidence>
<name>A0A396AJ15_9FIRM</name>
<keyword evidence="1" id="KW-0812">Transmembrane</keyword>
<dbReference type="EMBL" id="QSIQ01000001">
    <property type="protein sequence ID" value="RHD06321.1"/>
    <property type="molecule type" value="Genomic_DNA"/>
</dbReference>
<reference evidence="2 3" key="1">
    <citation type="submission" date="2018-08" db="EMBL/GenBank/DDBJ databases">
        <title>A genome reference for cultivated species of the human gut microbiota.</title>
        <authorList>
            <person name="Zou Y."/>
            <person name="Xue W."/>
            <person name="Luo G."/>
        </authorList>
    </citation>
    <scope>NUCLEOTIDE SEQUENCE [LARGE SCALE GENOMIC DNA]</scope>
    <source>
        <strain evidence="2 3">AM32-8LB</strain>
    </source>
</reference>
<sequence length="90" mass="9800">MDQKMGMAVLAIICGIILLVLLLRKRAQIILNFLVRTVLGAIMVLLVNDILQKQGFDIYVGLNPVTLLTSGTLGFPGVALLYGIEVTKFL</sequence>